<feature type="region of interest" description="Disordered" evidence="3">
    <location>
        <begin position="179"/>
        <end position="201"/>
    </location>
</feature>
<keyword evidence="2" id="KW-0012">Acyltransferase</keyword>
<sequence length="201" mass="21353">MCPAPETTALRVRGATHADLTAIATLHAGARAAYHHARHPGTPFDTPAEQARWHDAWAGVLDRADTPALCAEQHGTVVGAASYLPDAATVRGDAPRTGTARPTVTLHQLHVAPAHWGTGVGRALHTACLRAWRTAGFSRAVLDVLWHNHRARAFYDRLGWRPDPDRRPAPDATHLTLALDLTGPAPDGPPPGPPGPPSCGR</sequence>
<dbReference type="Pfam" id="PF00583">
    <property type="entry name" value="Acetyltransf_1"/>
    <property type="match status" value="1"/>
</dbReference>
<keyword evidence="6" id="KW-1185">Reference proteome</keyword>
<dbReference type="InterPro" id="IPR050832">
    <property type="entry name" value="Bact_Acetyltransf"/>
</dbReference>
<dbReference type="PANTHER" id="PTHR43877:SF2">
    <property type="entry name" value="AMINOALKYLPHOSPHONATE N-ACETYLTRANSFERASE-RELATED"/>
    <property type="match status" value="1"/>
</dbReference>
<dbReference type="Proteomes" id="UP001164959">
    <property type="component" value="Chromosome"/>
</dbReference>
<evidence type="ECO:0000256" key="2">
    <source>
        <dbReference type="ARBA" id="ARBA00023315"/>
    </source>
</evidence>
<feature type="domain" description="N-acetyltransferase" evidence="4">
    <location>
        <begin position="10"/>
        <end position="182"/>
    </location>
</feature>
<dbReference type="SUPFAM" id="SSF55729">
    <property type="entry name" value="Acyl-CoA N-acyltransferases (Nat)"/>
    <property type="match status" value="1"/>
</dbReference>
<name>A0ABY6PDL2_9ACTN</name>
<dbReference type="CDD" id="cd04301">
    <property type="entry name" value="NAT_SF"/>
    <property type="match status" value="1"/>
</dbReference>
<dbReference type="EMBL" id="CP110636">
    <property type="protein sequence ID" value="UZJ31924.1"/>
    <property type="molecule type" value="Genomic_DNA"/>
</dbReference>
<dbReference type="PANTHER" id="PTHR43877">
    <property type="entry name" value="AMINOALKYLPHOSPHONATE N-ACETYLTRANSFERASE-RELATED-RELATED"/>
    <property type="match status" value="1"/>
</dbReference>
<feature type="compositionally biased region" description="Pro residues" evidence="3">
    <location>
        <begin position="186"/>
        <end position="201"/>
    </location>
</feature>
<dbReference type="Gene3D" id="3.40.630.30">
    <property type="match status" value="1"/>
</dbReference>
<protein>
    <submittedName>
        <fullName evidence="5">GNAT family N-acetyltransferase</fullName>
    </submittedName>
</protein>
<evidence type="ECO:0000313" key="5">
    <source>
        <dbReference type="EMBL" id="UZJ31924.1"/>
    </source>
</evidence>
<evidence type="ECO:0000313" key="6">
    <source>
        <dbReference type="Proteomes" id="UP001164959"/>
    </source>
</evidence>
<proteinExistence type="predicted"/>
<reference evidence="5" key="1">
    <citation type="submission" date="2022-11" db="EMBL/GenBank/DDBJ databases">
        <title>Identification and genomic analyses of a novel endophytic actinobacterium Streptomyces endophytica sp. nov. with potential for biocontrol of Yam anthracnose.</title>
        <authorList>
            <person name="Huang X."/>
        </authorList>
    </citation>
    <scope>NUCLEOTIDE SEQUENCE</scope>
    <source>
        <strain evidence="5">HNM0140</strain>
    </source>
</reference>
<evidence type="ECO:0000256" key="3">
    <source>
        <dbReference type="SAM" id="MobiDB-lite"/>
    </source>
</evidence>
<dbReference type="RefSeq" id="WP_265363228.1">
    <property type="nucleotide sequence ID" value="NZ_CP110636.1"/>
</dbReference>
<keyword evidence="1" id="KW-0808">Transferase</keyword>
<dbReference type="PROSITE" id="PS51186">
    <property type="entry name" value="GNAT"/>
    <property type="match status" value="1"/>
</dbReference>
<dbReference type="InterPro" id="IPR000182">
    <property type="entry name" value="GNAT_dom"/>
</dbReference>
<dbReference type="InterPro" id="IPR016181">
    <property type="entry name" value="Acyl_CoA_acyltransferase"/>
</dbReference>
<gene>
    <name evidence="5" type="ORF">OJ254_18625</name>
</gene>
<evidence type="ECO:0000256" key="1">
    <source>
        <dbReference type="ARBA" id="ARBA00022679"/>
    </source>
</evidence>
<organism evidence="5 6">
    <name type="scientific">Streptomyces endophytica</name>
    <dbReference type="NCBI Taxonomy" id="2991496"/>
    <lineage>
        <taxon>Bacteria</taxon>
        <taxon>Bacillati</taxon>
        <taxon>Actinomycetota</taxon>
        <taxon>Actinomycetes</taxon>
        <taxon>Kitasatosporales</taxon>
        <taxon>Streptomycetaceae</taxon>
        <taxon>Streptomyces</taxon>
    </lineage>
</organism>
<accession>A0ABY6PDL2</accession>
<evidence type="ECO:0000259" key="4">
    <source>
        <dbReference type="PROSITE" id="PS51186"/>
    </source>
</evidence>